<gene>
    <name evidence="9" type="ORF">HMN09_00152500</name>
</gene>
<dbReference type="AlphaFoldDB" id="A0A8H6TKK3"/>
<evidence type="ECO:0000256" key="1">
    <source>
        <dbReference type="ARBA" id="ARBA00004127"/>
    </source>
</evidence>
<dbReference type="GO" id="GO:0012505">
    <property type="term" value="C:endomembrane system"/>
    <property type="evidence" value="ECO:0007669"/>
    <property type="project" value="UniProtKB-SubCell"/>
</dbReference>
<feature type="transmembrane region" description="Helical" evidence="7">
    <location>
        <begin position="164"/>
        <end position="182"/>
    </location>
</feature>
<keyword evidence="10" id="KW-1185">Reference proteome</keyword>
<dbReference type="Proteomes" id="UP000613580">
    <property type="component" value="Unassembled WGS sequence"/>
</dbReference>
<feature type="transmembrane region" description="Helical" evidence="7">
    <location>
        <begin position="188"/>
        <end position="213"/>
    </location>
</feature>
<feature type="region of interest" description="Disordered" evidence="6">
    <location>
        <begin position="346"/>
        <end position="370"/>
    </location>
</feature>
<accession>A0A8H6TKK3</accession>
<evidence type="ECO:0000256" key="5">
    <source>
        <dbReference type="ARBA" id="ARBA00023136"/>
    </source>
</evidence>
<feature type="transmembrane region" description="Helical" evidence="7">
    <location>
        <begin position="132"/>
        <end position="152"/>
    </location>
</feature>
<evidence type="ECO:0000313" key="10">
    <source>
        <dbReference type="Proteomes" id="UP000613580"/>
    </source>
</evidence>
<dbReference type="InterPro" id="IPR011701">
    <property type="entry name" value="MFS"/>
</dbReference>
<feature type="domain" description="Major facilitator superfamily (MFS) profile" evidence="8">
    <location>
        <begin position="98"/>
        <end position="370"/>
    </location>
</feature>
<proteinExistence type="predicted"/>
<dbReference type="Pfam" id="PF07690">
    <property type="entry name" value="MFS_1"/>
    <property type="match status" value="1"/>
</dbReference>
<dbReference type="Gene3D" id="1.20.1250.20">
    <property type="entry name" value="MFS general substrate transporter like domains"/>
    <property type="match status" value="1"/>
</dbReference>
<dbReference type="EMBL" id="JACAZE010000002">
    <property type="protein sequence ID" value="KAF7320675.1"/>
    <property type="molecule type" value="Genomic_DNA"/>
</dbReference>
<dbReference type="PANTHER" id="PTHR23501">
    <property type="entry name" value="MAJOR FACILITATOR SUPERFAMILY"/>
    <property type="match status" value="1"/>
</dbReference>
<evidence type="ECO:0000256" key="4">
    <source>
        <dbReference type="ARBA" id="ARBA00022989"/>
    </source>
</evidence>
<dbReference type="InterPro" id="IPR020846">
    <property type="entry name" value="MFS_dom"/>
</dbReference>
<evidence type="ECO:0000256" key="3">
    <source>
        <dbReference type="ARBA" id="ARBA00022692"/>
    </source>
</evidence>
<feature type="transmembrane region" description="Helical" evidence="7">
    <location>
        <begin position="95"/>
        <end position="120"/>
    </location>
</feature>
<evidence type="ECO:0000256" key="6">
    <source>
        <dbReference type="SAM" id="MobiDB-lite"/>
    </source>
</evidence>
<dbReference type="PROSITE" id="PS50850">
    <property type="entry name" value="MFS"/>
    <property type="match status" value="1"/>
</dbReference>
<keyword evidence="5 7" id="KW-0472">Membrane</keyword>
<evidence type="ECO:0000256" key="7">
    <source>
        <dbReference type="SAM" id="Phobius"/>
    </source>
</evidence>
<keyword evidence="3 7" id="KW-0812">Transmembrane</keyword>
<dbReference type="OrthoDB" id="3018856at2759"/>
<keyword evidence="4 7" id="KW-1133">Transmembrane helix</keyword>
<feature type="transmembrane region" description="Helical" evidence="7">
    <location>
        <begin position="317"/>
        <end position="334"/>
    </location>
</feature>
<comment type="caution">
    <text evidence="9">The sequence shown here is derived from an EMBL/GenBank/DDBJ whole genome shotgun (WGS) entry which is preliminary data.</text>
</comment>
<reference evidence="9" key="1">
    <citation type="submission" date="2020-05" db="EMBL/GenBank/DDBJ databases">
        <title>Mycena genomes resolve the evolution of fungal bioluminescence.</title>
        <authorList>
            <person name="Tsai I.J."/>
        </authorList>
    </citation>
    <scope>NUCLEOTIDE SEQUENCE</scope>
    <source>
        <strain evidence="9">110903Hualien_Pintung</strain>
    </source>
</reference>
<name>A0A8H6TKK3_MYCCL</name>
<sequence>MSAGVFPNGSSGFQVEKVGRASRALNLQRRSALPLHIEAKQTLPVSEEPIAAAPTMFPRDNASNSISFVLTSTTATERTALLSNKAPVEQSRREFALMMVGIWSFTFISSLDGTIVATLLSTIGSSMQSMQLASWIGTSYLLALTASTPLYGRLTNALGRRPSIMFAAILFTVSTVMCGFATSMPQLVILRALAGIGGSGLTIVTSVLVSDVVPLKSRGLYPRLHDLVLGLGGAIGAPLGRALELDRNHDIPLATYTTSQVLGVSLSAALTQTLLARELRARIPDEQVVRKILASTAYMRTLPEDLKSQATASWMQGMHVVFVCQIVIAVWLLLSSLPIEELPLPDTVDNAKPLSSPAGGRSSKESRREA</sequence>
<dbReference type="GO" id="GO:0022857">
    <property type="term" value="F:transmembrane transporter activity"/>
    <property type="evidence" value="ECO:0007669"/>
    <property type="project" value="InterPro"/>
</dbReference>
<dbReference type="PANTHER" id="PTHR23501:SF191">
    <property type="entry name" value="VACUOLAR BASIC AMINO ACID TRANSPORTER 4"/>
    <property type="match status" value="1"/>
</dbReference>
<dbReference type="GO" id="GO:0005886">
    <property type="term" value="C:plasma membrane"/>
    <property type="evidence" value="ECO:0007669"/>
    <property type="project" value="TreeGrafter"/>
</dbReference>
<evidence type="ECO:0000259" key="8">
    <source>
        <dbReference type="PROSITE" id="PS50850"/>
    </source>
</evidence>
<organism evidence="9 10">
    <name type="scientific">Mycena chlorophos</name>
    <name type="common">Agaric fungus</name>
    <name type="synonym">Agaricus chlorophos</name>
    <dbReference type="NCBI Taxonomy" id="658473"/>
    <lineage>
        <taxon>Eukaryota</taxon>
        <taxon>Fungi</taxon>
        <taxon>Dikarya</taxon>
        <taxon>Basidiomycota</taxon>
        <taxon>Agaricomycotina</taxon>
        <taxon>Agaricomycetes</taxon>
        <taxon>Agaricomycetidae</taxon>
        <taxon>Agaricales</taxon>
        <taxon>Marasmiineae</taxon>
        <taxon>Mycenaceae</taxon>
        <taxon>Mycena</taxon>
    </lineage>
</organism>
<evidence type="ECO:0000313" key="9">
    <source>
        <dbReference type="EMBL" id="KAF7320675.1"/>
    </source>
</evidence>
<dbReference type="SUPFAM" id="SSF103473">
    <property type="entry name" value="MFS general substrate transporter"/>
    <property type="match status" value="1"/>
</dbReference>
<keyword evidence="2" id="KW-0813">Transport</keyword>
<evidence type="ECO:0000256" key="2">
    <source>
        <dbReference type="ARBA" id="ARBA00022448"/>
    </source>
</evidence>
<dbReference type="InterPro" id="IPR036259">
    <property type="entry name" value="MFS_trans_sf"/>
</dbReference>
<protein>
    <submittedName>
        <fullName evidence="9">MFS general substrate transporter</fullName>
    </submittedName>
</protein>
<comment type="subcellular location">
    <subcellularLocation>
        <location evidence="1">Endomembrane system</location>
        <topology evidence="1">Multi-pass membrane protein</topology>
    </subcellularLocation>
</comment>